<sequence>MLCEGLTTLSLLPDSRWRYLDKIDLIKLRSQPSEPVKKIESAPFFLPTTTELNPTFEIEETAPEKRRKVKKKASSVTLVKHLAKHSSSKRQEFLCVLMNYSPFELDVQLEFLADSDENIEQFLDIMKDLISTYENFEFVQGILALFLKVHSCSPRFTAKGW</sequence>
<evidence type="ECO:0000313" key="3">
    <source>
        <dbReference type="Proteomes" id="UP000031668"/>
    </source>
</evidence>
<comment type="caution">
    <text evidence="2">The sequence shown here is derived from an EMBL/GenBank/DDBJ whole genome shotgun (WGS) entry which is preliminary data.</text>
</comment>
<keyword evidence="3" id="KW-1185">Reference proteome</keyword>
<protein>
    <submittedName>
        <fullName evidence="2">WD repeat-containing protein 36</fullName>
    </submittedName>
</protein>
<accession>A0A0C2IVJ2</accession>
<evidence type="ECO:0000259" key="1">
    <source>
        <dbReference type="Pfam" id="PF04192"/>
    </source>
</evidence>
<evidence type="ECO:0000313" key="2">
    <source>
        <dbReference type="EMBL" id="KII69394.1"/>
    </source>
</evidence>
<name>A0A0C2IVJ2_THEKT</name>
<dbReference type="EMBL" id="JWZT01002428">
    <property type="protein sequence ID" value="KII69394.1"/>
    <property type="molecule type" value="Genomic_DNA"/>
</dbReference>
<reference evidence="2 3" key="1">
    <citation type="journal article" date="2014" name="Genome Biol. Evol.">
        <title>The genome of the myxosporean Thelohanellus kitauei shows adaptations to nutrient acquisition within its fish host.</title>
        <authorList>
            <person name="Yang Y."/>
            <person name="Xiong J."/>
            <person name="Zhou Z."/>
            <person name="Huo F."/>
            <person name="Miao W."/>
            <person name="Ran C."/>
            <person name="Liu Y."/>
            <person name="Zhang J."/>
            <person name="Feng J."/>
            <person name="Wang M."/>
            <person name="Wang M."/>
            <person name="Wang L."/>
            <person name="Yao B."/>
        </authorList>
    </citation>
    <scope>NUCLEOTIDE SEQUENCE [LARGE SCALE GENOMIC DNA]</scope>
    <source>
        <strain evidence="2">Wuqing</strain>
    </source>
</reference>
<gene>
    <name evidence="2" type="ORF">RF11_11037</name>
</gene>
<dbReference type="OMA" id="RNKLWIS"/>
<dbReference type="PANTHER" id="PTHR22840">
    <property type="entry name" value="WD REPEAT-CONTAINING PROTEIN 36"/>
    <property type="match status" value="1"/>
</dbReference>
<proteinExistence type="predicted"/>
<dbReference type="GO" id="GO:0034388">
    <property type="term" value="C:Pwp2p-containing subcomplex of 90S preribosome"/>
    <property type="evidence" value="ECO:0007669"/>
    <property type="project" value="TreeGrafter"/>
</dbReference>
<dbReference type="Proteomes" id="UP000031668">
    <property type="component" value="Unassembled WGS sequence"/>
</dbReference>
<organism evidence="2 3">
    <name type="scientific">Thelohanellus kitauei</name>
    <name type="common">Myxosporean</name>
    <dbReference type="NCBI Taxonomy" id="669202"/>
    <lineage>
        <taxon>Eukaryota</taxon>
        <taxon>Metazoa</taxon>
        <taxon>Cnidaria</taxon>
        <taxon>Myxozoa</taxon>
        <taxon>Myxosporea</taxon>
        <taxon>Bivalvulida</taxon>
        <taxon>Platysporina</taxon>
        <taxon>Myxobolidae</taxon>
        <taxon>Thelohanellus</taxon>
    </lineage>
</organism>
<dbReference type="GO" id="GO:0032040">
    <property type="term" value="C:small-subunit processome"/>
    <property type="evidence" value="ECO:0007669"/>
    <property type="project" value="InterPro"/>
</dbReference>
<dbReference type="GO" id="GO:0006364">
    <property type="term" value="P:rRNA processing"/>
    <property type="evidence" value="ECO:0007669"/>
    <property type="project" value="InterPro"/>
</dbReference>
<dbReference type="Pfam" id="PF04192">
    <property type="entry name" value="Utp21"/>
    <property type="match status" value="1"/>
</dbReference>
<feature type="domain" description="WDR36/Utp21 C-terminal" evidence="1">
    <location>
        <begin position="4"/>
        <end position="151"/>
    </location>
</feature>
<dbReference type="PANTHER" id="PTHR22840:SF12">
    <property type="entry name" value="WD REPEAT-CONTAINING PROTEIN 36"/>
    <property type="match status" value="1"/>
</dbReference>
<dbReference type="AlphaFoldDB" id="A0A0C2IVJ2"/>
<dbReference type="InterPro" id="IPR007319">
    <property type="entry name" value="WDR36/Utp21_C"/>
</dbReference>
<dbReference type="OrthoDB" id="10250769at2759"/>